<dbReference type="InterPro" id="IPR001584">
    <property type="entry name" value="Integrase_cat-core"/>
</dbReference>
<keyword evidence="9" id="KW-0378">Hydrolase</keyword>
<evidence type="ECO:0000256" key="15">
    <source>
        <dbReference type="ARBA" id="ARBA00023172"/>
    </source>
</evidence>
<dbReference type="InterPro" id="IPR041588">
    <property type="entry name" value="Integrase_H2C2"/>
</dbReference>
<dbReference type="Pfam" id="PF03732">
    <property type="entry name" value="Retrotrans_gag"/>
    <property type="match status" value="1"/>
</dbReference>
<keyword evidence="3" id="KW-0808">Transferase</keyword>
<evidence type="ECO:0000256" key="4">
    <source>
        <dbReference type="ARBA" id="ARBA00022695"/>
    </source>
</evidence>
<evidence type="ECO:0000256" key="13">
    <source>
        <dbReference type="ARBA" id="ARBA00022932"/>
    </source>
</evidence>
<feature type="compositionally biased region" description="Low complexity" evidence="16">
    <location>
        <begin position="45"/>
        <end position="59"/>
    </location>
</feature>
<dbReference type="InterPro" id="IPR041373">
    <property type="entry name" value="RT_RNaseH"/>
</dbReference>
<proteinExistence type="predicted"/>
<dbReference type="PANTHER" id="PTHR37984">
    <property type="entry name" value="PROTEIN CBG26694"/>
    <property type="match status" value="1"/>
</dbReference>
<accession>A0A9W6TX48</accession>
<dbReference type="Pfam" id="PF17917">
    <property type="entry name" value="RT_RNaseH"/>
    <property type="match status" value="1"/>
</dbReference>
<dbReference type="AlphaFoldDB" id="A0A9W6TX48"/>
<evidence type="ECO:0000256" key="14">
    <source>
        <dbReference type="ARBA" id="ARBA00023125"/>
    </source>
</evidence>
<evidence type="ECO:0000259" key="17">
    <source>
        <dbReference type="PROSITE" id="PS50994"/>
    </source>
</evidence>
<dbReference type="Pfam" id="PF24626">
    <property type="entry name" value="SH3_Tf2-1"/>
    <property type="match status" value="1"/>
</dbReference>
<keyword evidence="10" id="KW-0460">Magnesium</keyword>
<evidence type="ECO:0000256" key="10">
    <source>
        <dbReference type="ARBA" id="ARBA00022842"/>
    </source>
</evidence>
<keyword evidence="6" id="KW-0479">Metal-binding</keyword>
<dbReference type="InterPro" id="IPR050951">
    <property type="entry name" value="Retrovirus_Pol_polyprotein"/>
</dbReference>
<evidence type="ECO:0000256" key="5">
    <source>
        <dbReference type="ARBA" id="ARBA00022722"/>
    </source>
</evidence>
<keyword evidence="13" id="KW-0239">DNA-directed DNA polymerase</keyword>
<dbReference type="SUPFAM" id="SSF53098">
    <property type="entry name" value="Ribonuclease H-like"/>
    <property type="match status" value="1"/>
</dbReference>
<dbReference type="GO" id="GO:0015074">
    <property type="term" value="P:DNA integration"/>
    <property type="evidence" value="ECO:0007669"/>
    <property type="project" value="UniProtKB-KW"/>
</dbReference>
<evidence type="ECO:0000256" key="11">
    <source>
        <dbReference type="ARBA" id="ARBA00022908"/>
    </source>
</evidence>
<keyword evidence="14" id="KW-0238">DNA-binding</keyword>
<feature type="domain" description="Integrase catalytic" evidence="17">
    <location>
        <begin position="874"/>
        <end position="1053"/>
    </location>
</feature>
<dbReference type="Gene3D" id="1.10.340.70">
    <property type="match status" value="1"/>
</dbReference>
<dbReference type="GO" id="GO:0003887">
    <property type="term" value="F:DNA-directed DNA polymerase activity"/>
    <property type="evidence" value="ECO:0007669"/>
    <property type="project" value="UniProtKB-KW"/>
</dbReference>
<protein>
    <recommendedName>
        <fullName evidence="1">RNA-directed DNA polymerase</fullName>
        <ecNumber evidence="1">2.7.7.49</ecNumber>
    </recommendedName>
</protein>
<evidence type="ECO:0000256" key="2">
    <source>
        <dbReference type="ARBA" id="ARBA00022670"/>
    </source>
</evidence>
<dbReference type="OrthoDB" id="163970at2759"/>
<sequence length="1181" mass="133331">MDETQMQHADSVQQMFASLAAMMREQQQFMAQTAELQRQMAATLQQQQQQSATQQQQSPSPEPSSPDTRKYRAEGITMPKFAGTKDDDVADYLFSAKLYFESKNIKYSADAPQQRPLSLLVANLKGLAAAWYREHVCHDGNFLHSVTQFEELLTSEFTTPDRQEHLRDQLLRLRQKNFTCLEDYVSAFRHIICKVEDMSDIDKVMHFQKGLVVEIRQEVKLRQFRNTTDAISFALMYERTHAVSTNQDVILGLPWLVQFNPRIDWQTGVMRFHKQRVVSDLRSANSRLEVSEPTVASVKVKPESLQHPLPQNLRQQLDDYVKAGYFNMPLGPSSMPALEVNHCHESLTKIVTMTRMRRCVKTSPKVKAVPLQLQAVLEEFADVFPAELPPGLPPNRSIEHELVLKSGATPSNLCEVLRANKLYARPDKCDFGQSSVDFLGHTIGADGLHVDALKSRAIAEWTEPGTTKDLQRFLGLAGYYRRFIHNFATLVLPLSSLVKKDVAWVWGEHQRQAFNAIKLALQHAPVLRLPDFDKPFIVTTDASHACIGGVLSQLHDGNDVPVAFFSEKLGPHELNWPVHEKELFAIKQALTRWRHYLHGVSFDIYTDNSACKWFLQHPRLSGRLARWLDFFASFQFKLHHRPGALNVVADALSRPPEVFSSLGEVLEDGEAQAATMAVCTTCLASPTCMSIRHAVSRRTKTTEKLQSIPIRDQVVMLAVKQPAAKALGVGTAQWRMRLNAASIQDSTVISSLQLDIQTKKAFQKAYGKDPVFKPLWKAGRPSEDYEIIRGLTYLKSDDSLRRLCVPNNQKLRFDVIHNAHAAAIKAHPGIRRTQLAAAQWYSWPSMDLDIKDYVQSCESCMRYNSSTGRKTGNLQPIPLPAACWEVVSTDFITHLPVSDGFDAIMVVVDKLSKRPVSIPTHTTATAEDIAKLFFNNVIRYYGIPSTIISDRDPKFTSKFWKALVGLMKIKTAMTTAHRAQADGQTERLNRTLEDSLRCSISYNGNDWNENLPMIDAEGDQPVARSRVEYASRFVQHRQKVIEHAPKNLLDAQEAQKRFYDKRRAANPFEVGDLALLSTQDLIISHATAETTLRSRKFIPRFIGPYPILELKGNVALLDLPANLKHLSPRFNIDKLKVYNSNPDRFAGRVIPKATPVIFDDNGEPLHVGEALIVVLHTGKTS</sequence>
<evidence type="ECO:0000256" key="1">
    <source>
        <dbReference type="ARBA" id="ARBA00012493"/>
    </source>
</evidence>
<name>A0A9W6TX48_9STRA</name>
<dbReference type="GO" id="GO:0004190">
    <property type="term" value="F:aspartic-type endopeptidase activity"/>
    <property type="evidence" value="ECO:0007669"/>
    <property type="project" value="UniProtKB-KW"/>
</dbReference>
<dbReference type="InterPro" id="IPR056924">
    <property type="entry name" value="SH3_Tf2-1"/>
</dbReference>
<dbReference type="Proteomes" id="UP001165083">
    <property type="component" value="Unassembled WGS sequence"/>
</dbReference>
<keyword evidence="15" id="KW-0233">DNA recombination</keyword>
<dbReference type="PANTHER" id="PTHR37984:SF5">
    <property type="entry name" value="PROTEIN NYNRIN-LIKE"/>
    <property type="match status" value="1"/>
</dbReference>
<evidence type="ECO:0000256" key="6">
    <source>
        <dbReference type="ARBA" id="ARBA00022723"/>
    </source>
</evidence>
<comment type="caution">
    <text evidence="18">The sequence shown here is derived from an EMBL/GenBank/DDBJ whole genome shotgun (WGS) entry which is preliminary data.</text>
</comment>
<dbReference type="Pfam" id="PF17921">
    <property type="entry name" value="Integrase_H2C2"/>
    <property type="match status" value="1"/>
</dbReference>
<keyword evidence="19" id="KW-1185">Reference proteome</keyword>
<feature type="compositionally biased region" description="Polar residues" evidence="16">
    <location>
        <begin position="31"/>
        <end position="44"/>
    </location>
</feature>
<evidence type="ECO:0000256" key="8">
    <source>
        <dbReference type="ARBA" id="ARBA00022759"/>
    </source>
</evidence>
<dbReference type="GO" id="GO:0046872">
    <property type="term" value="F:metal ion binding"/>
    <property type="evidence" value="ECO:0007669"/>
    <property type="project" value="UniProtKB-KW"/>
</dbReference>
<dbReference type="PROSITE" id="PS50994">
    <property type="entry name" value="INTEGRASE"/>
    <property type="match status" value="1"/>
</dbReference>
<evidence type="ECO:0000256" key="3">
    <source>
        <dbReference type="ARBA" id="ARBA00022679"/>
    </source>
</evidence>
<keyword evidence="5" id="KW-0540">Nuclease</keyword>
<keyword evidence="11" id="KW-0229">DNA integration</keyword>
<dbReference type="Gene3D" id="3.30.420.10">
    <property type="entry name" value="Ribonuclease H-like superfamily/Ribonuclease H"/>
    <property type="match status" value="1"/>
</dbReference>
<dbReference type="InterPro" id="IPR043502">
    <property type="entry name" value="DNA/RNA_pol_sf"/>
</dbReference>
<dbReference type="InterPro" id="IPR036397">
    <property type="entry name" value="RNaseH_sf"/>
</dbReference>
<dbReference type="FunFam" id="3.30.70.270:FF:000115">
    <property type="entry name" value="Polyprotein of retroviral origin, putative"/>
    <property type="match status" value="1"/>
</dbReference>
<dbReference type="InterPro" id="IPR043128">
    <property type="entry name" value="Rev_trsase/Diguanyl_cyclase"/>
</dbReference>
<keyword evidence="2" id="KW-0645">Protease</keyword>
<dbReference type="CDD" id="cd09274">
    <property type="entry name" value="RNase_HI_RT_Ty3"/>
    <property type="match status" value="1"/>
</dbReference>
<evidence type="ECO:0000256" key="16">
    <source>
        <dbReference type="SAM" id="MobiDB-lite"/>
    </source>
</evidence>
<evidence type="ECO:0000313" key="18">
    <source>
        <dbReference type="EMBL" id="GMF21308.1"/>
    </source>
</evidence>
<dbReference type="GO" id="GO:0006508">
    <property type="term" value="P:proteolysis"/>
    <property type="evidence" value="ECO:0007669"/>
    <property type="project" value="UniProtKB-KW"/>
</dbReference>
<evidence type="ECO:0000256" key="12">
    <source>
        <dbReference type="ARBA" id="ARBA00022918"/>
    </source>
</evidence>
<dbReference type="FunFam" id="3.10.20.370:FF:000001">
    <property type="entry name" value="Retrovirus-related Pol polyprotein from transposon 17.6-like protein"/>
    <property type="match status" value="1"/>
</dbReference>
<feature type="region of interest" description="Disordered" evidence="16">
    <location>
        <begin position="31"/>
        <end position="70"/>
    </location>
</feature>
<gene>
    <name evidence="18" type="ORF">Plil01_000839900</name>
</gene>
<dbReference type="GO" id="GO:0004519">
    <property type="term" value="F:endonuclease activity"/>
    <property type="evidence" value="ECO:0007669"/>
    <property type="project" value="UniProtKB-KW"/>
</dbReference>
<dbReference type="Gene3D" id="2.40.70.10">
    <property type="entry name" value="Acid Proteases"/>
    <property type="match status" value="1"/>
</dbReference>
<evidence type="ECO:0000256" key="9">
    <source>
        <dbReference type="ARBA" id="ARBA00022801"/>
    </source>
</evidence>
<organism evidence="18 19">
    <name type="scientific">Phytophthora lilii</name>
    <dbReference type="NCBI Taxonomy" id="2077276"/>
    <lineage>
        <taxon>Eukaryota</taxon>
        <taxon>Sar</taxon>
        <taxon>Stramenopiles</taxon>
        <taxon>Oomycota</taxon>
        <taxon>Peronosporomycetes</taxon>
        <taxon>Peronosporales</taxon>
        <taxon>Peronosporaceae</taxon>
        <taxon>Phytophthora</taxon>
    </lineage>
</organism>
<dbReference type="GO" id="GO:0003964">
    <property type="term" value="F:RNA-directed DNA polymerase activity"/>
    <property type="evidence" value="ECO:0007669"/>
    <property type="project" value="UniProtKB-KW"/>
</dbReference>
<dbReference type="EMBL" id="BSXW01000404">
    <property type="protein sequence ID" value="GMF21308.1"/>
    <property type="molecule type" value="Genomic_DNA"/>
</dbReference>
<keyword evidence="12" id="KW-0695">RNA-directed DNA polymerase</keyword>
<dbReference type="InterPro" id="IPR021109">
    <property type="entry name" value="Peptidase_aspartic_dom_sf"/>
</dbReference>
<dbReference type="Gene3D" id="3.30.70.270">
    <property type="match status" value="2"/>
</dbReference>
<evidence type="ECO:0000256" key="7">
    <source>
        <dbReference type="ARBA" id="ARBA00022750"/>
    </source>
</evidence>
<reference evidence="18" key="1">
    <citation type="submission" date="2023-04" db="EMBL/GenBank/DDBJ databases">
        <title>Phytophthora lilii NBRC 32176.</title>
        <authorList>
            <person name="Ichikawa N."/>
            <person name="Sato H."/>
            <person name="Tonouchi N."/>
        </authorList>
    </citation>
    <scope>NUCLEOTIDE SEQUENCE</scope>
    <source>
        <strain evidence="18">NBRC 32176</strain>
    </source>
</reference>
<evidence type="ECO:0000313" key="19">
    <source>
        <dbReference type="Proteomes" id="UP001165083"/>
    </source>
</evidence>
<dbReference type="SUPFAM" id="SSF56672">
    <property type="entry name" value="DNA/RNA polymerases"/>
    <property type="match status" value="1"/>
</dbReference>
<dbReference type="InterPro" id="IPR005162">
    <property type="entry name" value="Retrotrans_gag_dom"/>
</dbReference>
<keyword evidence="4" id="KW-0548">Nucleotidyltransferase</keyword>
<dbReference type="EC" id="2.7.7.49" evidence="1"/>
<dbReference type="GO" id="GO:0006310">
    <property type="term" value="P:DNA recombination"/>
    <property type="evidence" value="ECO:0007669"/>
    <property type="project" value="UniProtKB-KW"/>
</dbReference>
<keyword evidence="7" id="KW-0064">Aspartyl protease</keyword>
<dbReference type="GO" id="GO:0003677">
    <property type="term" value="F:DNA binding"/>
    <property type="evidence" value="ECO:0007669"/>
    <property type="project" value="UniProtKB-KW"/>
</dbReference>
<keyword evidence="8" id="KW-0255">Endonuclease</keyword>
<dbReference type="InterPro" id="IPR012337">
    <property type="entry name" value="RNaseH-like_sf"/>
</dbReference>